<gene>
    <name evidence="2" type="ORF">PAECIP111891_04853</name>
</gene>
<name>A0ABM9CQM0_9BACL</name>
<dbReference type="SUPFAM" id="SSF69318">
    <property type="entry name" value="Integrin alpha N-terminal domain"/>
    <property type="match status" value="1"/>
</dbReference>
<evidence type="ECO:0000313" key="2">
    <source>
        <dbReference type="EMBL" id="CAH1219148.1"/>
    </source>
</evidence>
<comment type="caution">
    <text evidence="2">The sequence shown here is derived from an EMBL/GenBank/DDBJ whole genome shotgun (WGS) entry which is preliminary data.</text>
</comment>
<reference evidence="2" key="1">
    <citation type="submission" date="2022-01" db="EMBL/GenBank/DDBJ databases">
        <authorList>
            <person name="Criscuolo A."/>
        </authorList>
    </citation>
    <scope>NUCLEOTIDE SEQUENCE</scope>
    <source>
        <strain evidence="2">CIP111891</strain>
    </source>
</reference>
<feature type="signal peptide" evidence="1">
    <location>
        <begin position="1"/>
        <end position="33"/>
    </location>
</feature>
<accession>A0ABM9CQM0</accession>
<feature type="chain" id="PRO_5046804271" description="VCBS repeat-containing protein" evidence="1">
    <location>
        <begin position="34"/>
        <end position="286"/>
    </location>
</feature>
<keyword evidence="1" id="KW-0732">Signal</keyword>
<dbReference type="EMBL" id="CAKMMW010000017">
    <property type="protein sequence ID" value="CAH1219148.1"/>
    <property type="molecule type" value="Genomic_DNA"/>
</dbReference>
<evidence type="ECO:0000313" key="3">
    <source>
        <dbReference type="Proteomes" id="UP000838821"/>
    </source>
</evidence>
<evidence type="ECO:0000256" key="1">
    <source>
        <dbReference type="SAM" id="SignalP"/>
    </source>
</evidence>
<sequence>MSRFRNSFTIPLRAAAMGMLLSGALSFGGSAEAFTQAVPPPSSQLAPPQSGQGQLIQTREIDVTGDGKLDMVSLVGLKSDLNSPYYDKLFISVTGQGQAQVVIPLEGGYNPKMDFCDFIHDKLPQIYVTSDTGGSGGFTSNYIYSLKNNVPTAIPMPEPLHVKATFKNNYKVKMKIEETGKSFTLDIADRKEAYEQFGIYNQGKIVKPIIVNVDAYSLLKPVDVDRDGYCELKGVQRITGIANADTLGYVTSLWKWHKGQWKLKKAAVTQTLTTSMVRAPSPEDED</sequence>
<evidence type="ECO:0008006" key="4">
    <source>
        <dbReference type="Google" id="ProtNLM"/>
    </source>
</evidence>
<proteinExistence type="predicted"/>
<protein>
    <recommendedName>
        <fullName evidence="4">VCBS repeat-containing protein</fullName>
    </recommendedName>
</protein>
<dbReference type="RefSeq" id="WP_236290993.1">
    <property type="nucleotide sequence ID" value="NZ_CAKMMW010000017.1"/>
</dbReference>
<dbReference type="InterPro" id="IPR028994">
    <property type="entry name" value="Integrin_alpha_N"/>
</dbReference>
<organism evidence="2 3">
    <name type="scientific">Paenibacillus allorhizoplanae</name>
    <dbReference type="NCBI Taxonomy" id="2905648"/>
    <lineage>
        <taxon>Bacteria</taxon>
        <taxon>Bacillati</taxon>
        <taxon>Bacillota</taxon>
        <taxon>Bacilli</taxon>
        <taxon>Bacillales</taxon>
        <taxon>Paenibacillaceae</taxon>
        <taxon>Paenibacillus</taxon>
    </lineage>
</organism>
<keyword evidence="3" id="KW-1185">Reference proteome</keyword>
<dbReference type="Proteomes" id="UP000838821">
    <property type="component" value="Unassembled WGS sequence"/>
</dbReference>